<protein>
    <submittedName>
        <fullName evidence="2">Uncharacterized protein</fullName>
    </submittedName>
</protein>
<dbReference type="EMBL" id="KQ971323">
    <property type="protein sequence ID" value="EFA00833.1"/>
    <property type="molecule type" value="Genomic_DNA"/>
</dbReference>
<keyword evidence="3" id="KW-1185">Reference proteome</keyword>
<dbReference type="InParanoid" id="D6WDV3"/>
<gene>
    <name evidence="2" type="primary">GLEAN_03721</name>
    <name evidence="2" type="ORF">TcasGA2_TC003721</name>
</gene>
<reference evidence="2 3" key="1">
    <citation type="journal article" date="2008" name="Nature">
        <title>The genome of the model beetle and pest Tribolium castaneum.</title>
        <authorList>
            <consortium name="Tribolium Genome Sequencing Consortium"/>
            <person name="Richards S."/>
            <person name="Gibbs R.A."/>
            <person name="Weinstock G.M."/>
            <person name="Brown S.J."/>
            <person name="Denell R."/>
            <person name="Beeman R.W."/>
            <person name="Gibbs R."/>
            <person name="Beeman R.W."/>
            <person name="Brown S.J."/>
            <person name="Bucher G."/>
            <person name="Friedrich M."/>
            <person name="Grimmelikhuijzen C.J."/>
            <person name="Klingler M."/>
            <person name="Lorenzen M."/>
            <person name="Richards S."/>
            <person name="Roth S."/>
            <person name="Schroder R."/>
            <person name="Tautz D."/>
            <person name="Zdobnov E.M."/>
            <person name="Muzny D."/>
            <person name="Gibbs R.A."/>
            <person name="Weinstock G.M."/>
            <person name="Attaway T."/>
            <person name="Bell S."/>
            <person name="Buhay C.J."/>
            <person name="Chandrabose M.N."/>
            <person name="Chavez D."/>
            <person name="Clerk-Blankenburg K.P."/>
            <person name="Cree A."/>
            <person name="Dao M."/>
            <person name="Davis C."/>
            <person name="Chacko J."/>
            <person name="Dinh H."/>
            <person name="Dugan-Rocha S."/>
            <person name="Fowler G."/>
            <person name="Garner T.T."/>
            <person name="Garnes J."/>
            <person name="Gnirke A."/>
            <person name="Hawes A."/>
            <person name="Hernandez J."/>
            <person name="Hines S."/>
            <person name="Holder M."/>
            <person name="Hume J."/>
            <person name="Jhangiani S.N."/>
            <person name="Joshi V."/>
            <person name="Khan Z.M."/>
            <person name="Jackson L."/>
            <person name="Kovar C."/>
            <person name="Kowis A."/>
            <person name="Lee S."/>
            <person name="Lewis L.R."/>
            <person name="Margolis J."/>
            <person name="Morgan M."/>
            <person name="Nazareth L.V."/>
            <person name="Nguyen N."/>
            <person name="Okwuonu G."/>
            <person name="Parker D."/>
            <person name="Richards S."/>
            <person name="Ruiz S.J."/>
            <person name="Santibanez J."/>
            <person name="Savard J."/>
            <person name="Scherer S.E."/>
            <person name="Schneider B."/>
            <person name="Sodergren E."/>
            <person name="Tautz D."/>
            <person name="Vattahil S."/>
            <person name="Villasana D."/>
            <person name="White C.S."/>
            <person name="Wright R."/>
            <person name="Park Y."/>
            <person name="Beeman R.W."/>
            <person name="Lord J."/>
            <person name="Oppert B."/>
            <person name="Lorenzen M."/>
            <person name="Brown S."/>
            <person name="Wang L."/>
            <person name="Savard J."/>
            <person name="Tautz D."/>
            <person name="Richards S."/>
            <person name="Weinstock G."/>
            <person name="Gibbs R.A."/>
            <person name="Liu Y."/>
            <person name="Worley K."/>
            <person name="Weinstock G."/>
            <person name="Elsik C.G."/>
            <person name="Reese J.T."/>
            <person name="Elhaik E."/>
            <person name="Landan G."/>
            <person name="Graur D."/>
            <person name="Arensburger P."/>
            <person name="Atkinson P."/>
            <person name="Beeman R.W."/>
            <person name="Beidler J."/>
            <person name="Brown S.J."/>
            <person name="Demuth J.P."/>
            <person name="Drury D.W."/>
            <person name="Du Y.Z."/>
            <person name="Fujiwara H."/>
            <person name="Lorenzen M."/>
            <person name="Maselli V."/>
            <person name="Osanai M."/>
            <person name="Park Y."/>
            <person name="Robertson H.M."/>
            <person name="Tu Z."/>
            <person name="Wang J.J."/>
            <person name="Wang S."/>
            <person name="Richards S."/>
            <person name="Song H."/>
            <person name="Zhang L."/>
            <person name="Sodergren E."/>
            <person name="Werner D."/>
            <person name="Stanke M."/>
            <person name="Morgenstern B."/>
            <person name="Solovyev V."/>
            <person name="Kosarev P."/>
            <person name="Brown G."/>
            <person name="Chen H.C."/>
            <person name="Ermolaeva O."/>
            <person name="Hlavina W."/>
            <person name="Kapustin Y."/>
            <person name="Kiryutin B."/>
            <person name="Kitts P."/>
            <person name="Maglott D."/>
            <person name="Pruitt K."/>
            <person name="Sapojnikov V."/>
            <person name="Souvorov A."/>
            <person name="Mackey A.J."/>
            <person name="Waterhouse R.M."/>
            <person name="Wyder S."/>
            <person name="Zdobnov E.M."/>
            <person name="Zdobnov E.M."/>
            <person name="Wyder S."/>
            <person name="Kriventseva E.V."/>
            <person name="Kadowaki T."/>
            <person name="Bork P."/>
            <person name="Aranda M."/>
            <person name="Bao R."/>
            <person name="Beermann A."/>
            <person name="Berns N."/>
            <person name="Bolognesi R."/>
            <person name="Bonneton F."/>
            <person name="Bopp D."/>
            <person name="Brown S.J."/>
            <person name="Bucher G."/>
            <person name="Butts T."/>
            <person name="Chaumot A."/>
            <person name="Denell R.E."/>
            <person name="Ferrier D.E."/>
            <person name="Friedrich M."/>
            <person name="Gordon C.M."/>
            <person name="Jindra M."/>
            <person name="Klingler M."/>
            <person name="Lan Q."/>
            <person name="Lattorff H.M."/>
            <person name="Laudet V."/>
            <person name="von Levetsow C."/>
            <person name="Liu Z."/>
            <person name="Lutz R."/>
            <person name="Lynch J.A."/>
            <person name="da Fonseca R.N."/>
            <person name="Posnien N."/>
            <person name="Reuter R."/>
            <person name="Roth S."/>
            <person name="Savard J."/>
            <person name="Schinko J.B."/>
            <person name="Schmitt C."/>
            <person name="Schoppmeier M."/>
            <person name="Schroder R."/>
            <person name="Shippy T.D."/>
            <person name="Simonnet F."/>
            <person name="Marques-Souza H."/>
            <person name="Tautz D."/>
            <person name="Tomoyasu Y."/>
            <person name="Trauner J."/>
            <person name="Van der Zee M."/>
            <person name="Vervoort M."/>
            <person name="Wittkopp N."/>
            <person name="Wimmer E.A."/>
            <person name="Yang X."/>
            <person name="Jones A.K."/>
            <person name="Sattelle D.B."/>
            <person name="Ebert P.R."/>
            <person name="Nelson D."/>
            <person name="Scott J.G."/>
            <person name="Beeman R.W."/>
            <person name="Muthukrishnan S."/>
            <person name="Kramer K.J."/>
            <person name="Arakane Y."/>
            <person name="Beeman R.W."/>
            <person name="Zhu Q."/>
            <person name="Hogenkamp D."/>
            <person name="Dixit R."/>
            <person name="Oppert B."/>
            <person name="Jiang H."/>
            <person name="Zou Z."/>
            <person name="Marshall J."/>
            <person name="Elpidina E."/>
            <person name="Vinokurov K."/>
            <person name="Oppert C."/>
            <person name="Zou Z."/>
            <person name="Evans J."/>
            <person name="Lu Z."/>
            <person name="Zhao P."/>
            <person name="Sumathipala N."/>
            <person name="Altincicek B."/>
            <person name="Vilcinskas A."/>
            <person name="Williams M."/>
            <person name="Hultmark D."/>
            <person name="Hetru C."/>
            <person name="Jiang H."/>
            <person name="Grimmelikhuijzen C.J."/>
            <person name="Hauser F."/>
            <person name="Cazzamali G."/>
            <person name="Williamson M."/>
            <person name="Park Y."/>
            <person name="Li B."/>
            <person name="Tanaka Y."/>
            <person name="Predel R."/>
            <person name="Neupert S."/>
            <person name="Schachtner J."/>
            <person name="Verleyen P."/>
            <person name="Raible F."/>
            <person name="Bork P."/>
            <person name="Friedrich M."/>
            <person name="Walden K.K."/>
            <person name="Robertson H.M."/>
            <person name="Angeli S."/>
            <person name="Foret S."/>
            <person name="Bucher G."/>
            <person name="Schuetz S."/>
            <person name="Maleszka R."/>
            <person name="Wimmer E.A."/>
            <person name="Beeman R.W."/>
            <person name="Lorenzen M."/>
            <person name="Tomoyasu Y."/>
            <person name="Miller S.C."/>
            <person name="Grossmann D."/>
            <person name="Bucher G."/>
        </authorList>
    </citation>
    <scope>NUCLEOTIDE SEQUENCE [LARGE SCALE GENOMIC DNA]</scope>
    <source>
        <strain evidence="2 3">Georgia GA2</strain>
    </source>
</reference>
<evidence type="ECO:0000313" key="2">
    <source>
        <dbReference type="EMBL" id="EFA00833.1"/>
    </source>
</evidence>
<dbReference type="HOGENOM" id="CLU_2226555_0_0_1"/>
<dbReference type="AlphaFoldDB" id="D6WDV3"/>
<organism evidence="2 3">
    <name type="scientific">Tribolium castaneum</name>
    <name type="common">Red flour beetle</name>
    <dbReference type="NCBI Taxonomy" id="7070"/>
    <lineage>
        <taxon>Eukaryota</taxon>
        <taxon>Metazoa</taxon>
        <taxon>Ecdysozoa</taxon>
        <taxon>Arthropoda</taxon>
        <taxon>Hexapoda</taxon>
        <taxon>Insecta</taxon>
        <taxon>Pterygota</taxon>
        <taxon>Neoptera</taxon>
        <taxon>Endopterygota</taxon>
        <taxon>Coleoptera</taxon>
        <taxon>Polyphaga</taxon>
        <taxon>Cucujiformia</taxon>
        <taxon>Tenebrionidae</taxon>
        <taxon>Tenebrionidae incertae sedis</taxon>
        <taxon>Tribolium</taxon>
    </lineage>
</organism>
<sequence length="106" mass="12414">MRRPGMRQTRRYAAIESCRRFKENPHPRLDFHFHSEQSSCRWQSCSNTSQQETYNMQRTISPGNELAFKSARETNKMAKYCMEENEDSLWGHDGDGNGANSEDKPH</sequence>
<dbReference type="Proteomes" id="UP000007266">
    <property type="component" value="Linkage group 3"/>
</dbReference>
<evidence type="ECO:0000313" key="3">
    <source>
        <dbReference type="Proteomes" id="UP000007266"/>
    </source>
</evidence>
<accession>D6WDV3</accession>
<feature type="region of interest" description="Disordered" evidence="1">
    <location>
        <begin position="86"/>
        <end position="106"/>
    </location>
</feature>
<name>D6WDV3_TRICA</name>
<proteinExistence type="predicted"/>
<reference evidence="2 3" key="2">
    <citation type="journal article" date="2010" name="Nucleic Acids Res.">
        <title>BeetleBase in 2010: revisions to provide comprehensive genomic information for Tribolium castaneum.</title>
        <authorList>
            <person name="Kim H.S."/>
            <person name="Murphy T."/>
            <person name="Xia J."/>
            <person name="Caragea D."/>
            <person name="Park Y."/>
            <person name="Beeman R.W."/>
            <person name="Lorenzen M.D."/>
            <person name="Butcher S."/>
            <person name="Manak J.R."/>
            <person name="Brown S.J."/>
        </authorList>
    </citation>
    <scope>GENOME REANNOTATION</scope>
    <source>
        <strain evidence="2 3">Georgia GA2</strain>
    </source>
</reference>
<feature type="compositionally biased region" description="Basic and acidic residues" evidence="1">
    <location>
        <begin position="89"/>
        <end position="106"/>
    </location>
</feature>
<evidence type="ECO:0000256" key="1">
    <source>
        <dbReference type="SAM" id="MobiDB-lite"/>
    </source>
</evidence>